<evidence type="ECO:0000313" key="1">
    <source>
        <dbReference type="EMBL" id="KEK17898.1"/>
    </source>
</evidence>
<organism evidence="1 2">
    <name type="scientific">Bacillus manliponensis</name>
    <dbReference type="NCBI Taxonomy" id="574376"/>
    <lineage>
        <taxon>Bacteria</taxon>
        <taxon>Bacillati</taxon>
        <taxon>Bacillota</taxon>
        <taxon>Bacilli</taxon>
        <taxon>Bacillales</taxon>
        <taxon>Bacillaceae</taxon>
        <taxon>Bacillus</taxon>
        <taxon>Bacillus cereus group</taxon>
    </lineage>
</organism>
<gene>
    <name evidence="1" type="ORF">BAMA_10455</name>
</gene>
<dbReference type="Proteomes" id="UP000027822">
    <property type="component" value="Unassembled WGS sequence"/>
</dbReference>
<dbReference type="EMBL" id="JOTN01000020">
    <property type="protein sequence ID" value="KEK17898.1"/>
    <property type="molecule type" value="Genomic_DNA"/>
</dbReference>
<protein>
    <submittedName>
        <fullName evidence="1">Uncharacterized protein</fullName>
    </submittedName>
</protein>
<evidence type="ECO:0000313" key="2">
    <source>
        <dbReference type="Proteomes" id="UP000027822"/>
    </source>
</evidence>
<comment type="caution">
    <text evidence="1">The sequence shown here is derived from an EMBL/GenBank/DDBJ whole genome shotgun (WGS) entry which is preliminary data.</text>
</comment>
<dbReference type="AlphaFoldDB" id="A0A073K6M0"/>
<accession>A0A073K6M0</accession>
<sequence length="82" mass="9677">MFNHKSGIILAIEINRVNFKIQDSIQSNRLNFKVNPNNTSLNPHTKYAISREIKLPAPEECKNMWFKCSFMYHVSLFRFVSE</sequence>
<reference evidence="1 2" key="1">
    <citation type="submission" date="2014-06" db="EMBL/GenBank/DDBJ databases">
        <title>Draft genome sequence of Bacillus manliponensis JCM 15802 (MCCC 1A00708).</title>
        <authorList>
            <person name="Lai Q."/>
            <person name="Liu Y."/>
            <person name="Shao Z."/>
        </authorList>
    </citation>
    <scope>NUCLEOTIDE SEQUENCE [LARGE SCALE GENOMIC DNA]</scope>
    <source>
        <strain evidence="1 2">JCM 15802</strain>
    </source>
</reference>
<keyword evidence="2" id="KW-1185">Reference proteome</keyword>
<proteinExistence type="predicted"/>
<name>A0A073K6M0_9BACI</name>